<organism evidence="1">
    <name type="scientific">hydrothermal vent metagenome</name>
    <dbReference type="NCBI Taxonomy" id="652676"/>
    <lineage>
        <taxon>unclassified sequences</taxon>
        <taxon>metagenomes</taxon>
        <taxon>ecological metagenomes</taxon>
    </lineage>
</organism>
<sequence length="54" mass="6020">MRFSLVFIASRRTFSASRPTSRPAKPAVLQRALAARTSRMFVNSRRAASMPAHT</sequence>
<name>A0A160TZZ1_9ZZZZ</name>
<proteinExistence type="predicted"/>
<reference evidence="1" key="1">
    <citation type="submission" date="2015-10" db="EMBL/GenBank/DDBJ databases">
        <authorList>
            <person name="Gilbert D.G."/>
        </authorList>
    </citation>
    <scope>NUCLEOTIDE SEQUENCE</scope>
</reference>
<gene>
    <name evidence="1" type="ORF">MGWOODY_Hyp610</name>
</gene>
<accession>A0A160TZZ1</accession>
<evidence type="ECO:0000313" key="1">
    <source>
        <dbReference type="EMBL" id="CUS57385.1"/>
    </source>
</evidence>
<protein>
    <submittedName>
        <fullName evidence="1">Uncharacterized protein</fullName>
    </submittedName>
</protein>
<dbReference type="EMBL" id="CZQD01000040">
    <property type="protein sequence ID" value="CUS57385.1"/>
    <property type="molecule type" value="Genomic_DNA"/>
</dbReference>
<dbReference type="AlphaFoldDB" id="A0A160TZZ1"/>